<feature type="chain" id="PRO_5046370858" evidence="2">
    <location>
        <begin position="26"/>
        <end position="253"/>
    </location>
</feature>
<gene>
    <name evidence="4" type="ORF">V8V93_18835</name>
</gene>
<feature type="domain" description="Solute-binding protein family 3/N-terminal" evidence="3">
    <location>
        <begin position="28"/>
        <end position="252"/>
    </location>
</feature>
<protein>
    <submittedName>
        <fullName evidence="4">Transporter substrate-binding domain-containing protein</fullName>
    </submittedName>
</protein>
<dbReference type="PANTHER" id="PTHR35936:SF35">
    <property type="entry name" value="L-CYSTINE-BINDING PROTEIN TCYJ"/>
    <property type="match status" value="1"/>
</dbReference>
<sequence length="253" mass="28443">MRPFTLLLAFLSLFVAQLSAPPAHAADPIVIFGNDSKPPKSWMENGRAKGILVDILHEVETRSGLTVDLRLMPWKRAYLNAMDARGGIFGLSKNKERQALFDFSELMYVDEMRLVVIKGHEFPYRSMEDLRGKTLGVTRGASYGDGFDRAKDRIFTPSEDSGATSRLRMLLAGRIDAALIGPGEASVRVTIAGDETLMENRDQFVILDTPFVRDDNYIGFSKCLDRREVLEKINRALRGMHEDGTIQQIEARY</sequence>
<dbReference type="SMART" id="SM00062">
    <property type="entry name" value="PBPb"/>
    <property type="match status" value="1"/>
</dbReference>
<evidence type="ECO:0000256" key="2">
    <source>
        <dbReference type="SAM" id="SignalP"/>
    </source>
</evidence>
<evidence type="ECO:0000313" key="5">
    <source>
        <dbReference type="Proteomes" id="UP001385389"/>
    </source>
</evidence>
<reference evidence="4 5" key="1">
    <citation type="submission" date="2024-03" db="EMBL/GenBank/DDBJ databases">
        <title>Phenotype and Genome Characterization of a Sulfate-Reducing Bacterium Pseudodesulfovibrio sp. strain 5S69, isolated from Petroleum Reservoir in Tatarstan (Russia).</title>
        <authorList>
            <person name="Bidzhieva S.K."/>
            <person name="Kadnikov V."/>
            <person name="Tourova T.P."/>
            <person name="Samigullina S.R."/>
            <person name="Sokolova D.S."/>
            <person name="Poltaraus A.B."/>
            <person name="Avtukh A.N."/>
            <person name="Tereshina V.M."/>
            <person name="Mardanov A.V."/>
            <person name="Nazina T.N."/>
        </authorList>
    </citation>
    <scope>NUCLEOTIDE SEQUENCE [LARGE SCALE GENOMIC DNA]</scope>
    <source>
        <strain evidence="4 5">5S69</strain>
    </source>
</reference>
<dbReference type="EMBL" id="CP146609">
    <property type="protein sequence ID" value="WWX22481.1"/>
    <property type="molecule type" value="Genomic_DNA"/>
</dbReference>
<keyword evidence="5" id="KW-1185">Reference proteome</keyword>
<dbReference type="PANTHER" id="PTHR35936">
    <property type="entry name" value="MEMBRANE-BOUND LYTIC MUREIN TRANSGLYCOSYLASE F"/>
    <property type="match status" value="1"/>
</dbReference>
<dbReference type="Pfam" id="PF00497">
    <property type="entry name" value="SBP_bac_3"/>
    <property type="match status" value="1"/>
</dbReference>
<dbReference type="InterPro" id="IPR001638">
    <property type="entry name" value="Solute-binding_3/MltF_N"/>
</dbReference>
<evidence type="ECO:0000313" key="4">
    <source>
        <dbReference type="EMBL" id="WWX22481.1"/>
    </source>
</evidence>
<name>A0ABZ2IUT7_9BACT</name>
<dbReference type="Proteomes" id="UP001385389">
    <property type="component" value="Chromosome"/>
</dbReference>
<dbReference type="RefSeq" id="WP_338668176.1">
    <property type="nucleotide sequence ID" value="NZ_CP146609.1"/>
</dbReference>
<organism evidence="4 5">
    <name type="scientific">Pseudodesulfovibrio methanolicus</name>
    <dbReference type="NCBI Taxonomy" id="3126690"/>
    <lineage>
        <taxon>Bacteria</taxon>
        <taxon>Pseudomonadati</taxon>
        <taxon>Thermodesulfobacteriota</taxon>
        <taxon>Desulfovibrionia</taxon>
        <taxon>Desulfovibrionales</taxon>
        <taxon>Desulfovibrionaceae</taxon>
    </lineage>
</organism>
<evidence type="ECO:0000256" key="1">
    <source>
        <dbReference type="ARBA" id="ARBA00022729"/>
    </source>
</evidence>
<dbReference type="Gene3D" id="3.40.190.10">
    <property type="entry name" value="Periplasmic binding protein-like II"/>
    <property type="match status" value="2"/>
</dbReference>
<dbReference type="SUPFAM" id="SSF53850">
    <property type="entry name" value="Periplasmic binding protein-like II"/>
    <property type="match status" value="1"/>
</dbReference>
<proteinExistence type="predicted"/>
<accession>A0ABZ2IUT7</accession>
<evidence type="ECO:0000259" key="3">
    <source>
        <dbReference type="SMART" id="SM00062"/>
    </source>
</evidence>
<feature type="signal peptide" evidence="2">
    <location>
        <begin position="1"/>
        <end position="25"/>
    </location>
</feature>
<keyword evidence="1 2" id="KW-0732">Signal</keyword>